<dbReference type="InParanoid" id="A0A0R0K7B5"/>
<evidence type="ECO:0000313" key="3">
    <source>
        <dbReference type="EMBL" id="KRH62567.2"/>
    </source>
</evidence>
<dbReference type="InterPro" id="IPR040256">
    <property type="entry name" value="At4g02000-like"/>
</dbReference>
<feature type="compositionally biased region" description="Polar residues" evidence="1">
    <location>
        <begin position="1"/>
        <end position="15"/>
    </location>
</feature>
<sequence>MSAQDFSPTTNNMGATSLRKKPSDDSNDDDSSSTTRTSFRDRVMEYEGGNPMKYMVHIDHSILEELCAPWEDALVIKLLGENVVYQIMLPKLWKFSAGYDLMDISNGFYMAKFDIEPDRAHVMEDGPWMLFNHYLTVLRRSPEFASPTAKIDRTLVWI</sequence>
<dbReference type="PANTHER" id="PTHR31286:SF171">
    <property type="entry name" value="CCHC-TYPE DOMAIN-CONTAINING PROTEIN"/>
    <property type="match status" value="1"/>
</dbReference>
<dbReference type="OMA" id="KEALVIC"/>
<dbReference type="EnsemblPlants" id="KRH62567">
    <property type="protein sequence ID" value="KRH62567"/>
    <property type="gene ID" value="GLYMA_04G116600"/>
</dbReference>
<dbReference type="AlphaFoldDB" id="A0A0R0K7B5"/>
<accession>A0A2K7KZM8</accession>
<name>A0A0R0K7B5_SOYBN</name>
<organism evidence="3">
    <name type="scientific">Glycine max</name>
    <name type="common">Soybean</name>
    <name type="synonym">Glycine hispida</name>
    <dbReference type="NCBI Taxonomy" id="3847"/>
    <lineage>
        <taxon>Eukaryota</taxon>
        <taxon>Viridiplantae</taxon>
        <taxon>Streptophyta</taxon>
        <taxon>Embryophyta</taxon>
        <taxon>Tracheophyta</taxon>
        <taxon>Spermatophyta</taxon>
        <taxon>Magnoliopsida</taxon>
        <taxon>eudicotyledons</taxon>
        <taxon>Gunneridae</taxon>
        <taxon>Pentapetalae</taxon>
        <taxon>rosids</taxon>
        <taxon>fabids</taxon>
        <taxon>Fabales</taxon>
        <taxon>Fabaceae</taxon>
        <taxon>Papilionoideae</taxon>
        <taxon>50 kb inversion clade</taxon>
        <taxon>NPAAA clade</taxon>
        <taxon>indigoferoid/millettioid clade</taxon>
        <taxon>Phaseoleae</taxon>
        <taxon>Glycine</taxon>
        <taxon>Glycine subgen. Soja</taxon>
    </lineage>
</organism>
<proteinExistence type="predicted"/>
<evidence type="ECO:0000313" key="4">
    <source>
        <dbReference type="EnsemblPlants" id="KRH62567"/>
    </source>
</evidence>
<keyword evidence="5" id="KW-1185">Reference proteome</keyword>
<evidence type="ECO:0000256" key="1">
    <source>
        <dbReference type="SAM" id="MobiDB-lite"/>
    </source>
</evidence>
<dbReference type="EMBL" id="CM000837">
    <property type="protein sequence ID" value="KRH62567.2"/>
    <property type="molecule type" value="Genomic_DNA"/>
</dbReference>
<evidence type="ECO:0000313" key="5">
    <source>
        <dbReference type="Proteomes" id="UP000008827"/>
    </source>
</evidence>
<dbReference type="Pfam" id="PF14111">
    <property type="entry name" value="DUF4283"/>
    <property type="match status" value="1"/>
</dbReference>
<dbReference type="PANTHER" id="PTHR31286">
    <property type="entry name" value="GLYCINE-RICH CELL WALL STRUCTURAL PROTEIN 1.8-LIKE"/>
    <property type="match status" value="1"/>
</dbReference>
<dbReference type="Gramene" id="KRH62567">
    <property type="protein sequence ID" value="KRH62567"/>
    <property type="gene ID" value="GLYMA_04G116600"/>
</dbReference>
<evidence type="ECO:0000259" key="2">
    <source>
        <dbReference type="Pfam" id="PF14111"/>
    </source>
</evidence>
<feature type="region of interest" description="Disordered" evidence="1">
    <location>
        <begin position="1"/>
        <end position="40"/>
    </location>
</feature>
<reference evidence="3 4" key="1">
    <citation type="journal article" date="2010" name="Nature">
        <title>Genome sequence of the palaeopolyploid soybean.</title>
        <authorList>
            <person name="Schmutz J."/>
            <person name="Cannon S.B."/>
            <person name="Schlueter J."/>
            <person name="Ma J."/>
            <person name="Mitros T."/>
            <person name="Nelson W."/>
            <person name="Hyten D.L."/>
            <person name="Song Q."/>
            <person name="Thelen J.J."/>
            <person name="Cheng J."/>
            <person name="Xu D."/>
            <person name="Hellsten U."/>
            <person name="May G.D."/>
            <person name="Yu Y."/>
            <person name="Sakurai T."/>
            <person name="Umezawa T."/>
            <person name="Bhattacharyya M.K."/>
            <person name="Sandhu D."/>
            <person name="Valliyodan B."/>
            <person name="Lindquist E."/>
            <person name="Peto M."/>
            <person name="Grant D."/>
            <person name="Shu S."/>
            <person name="Goodstein D."/>
            <person name="Barry K."/>
            <person name="Futrell-Griggs M."/>
            <person name="Abernathy B."/>
            <person name="Du J."/>
            <person name="Tian Z."/>
            <person name="Zhu L."/>
            <person name="Gill N."/>
            <person name="Joshi T."/>
            <person name="Libault M."/>
            <person name="Sethuraman A."/>
            <person name="Zhang X.-C."/>
            <person name="Shinozaki K."/>
            <person name="Nguyen H.T."/>
            <person name="Wing R.A."/>
            <person name="Cregan P."/>
            <person name="Specht J."/>
            <person name="Grimwood J."/>
            <person name="Rokhsar D."/>
            <person name="Stacey G."/>
            <person name="Shoemaker R.C."/>
            <person name="Jackson S.A."/>
        </authorList>
    </citation>
    <scope>NUCLEOTIDE SEQUENCE</scope>
    <source>
        <strain evidence="4">cv. Williams 82</strain>
        <tissue evidence="3">Callus</tissue>
    </source>
</reference>
<gene>
    <name evidence="3" type="ORF">GLYMA_04G116600</name>
</gene>
<protein>
    <recommendedName>
        <fullName evidence="2">DUF4283 domain-containing protein</fullName>
    </recommendedName>
</protein>
<reference evidence="3" key="3">
    <citation type="submission" date="2018-07" db="EMBL/GenBank/DDBJ databases">
        <title>WGS assembly of Glycine max.</title>
        <authorList>
            <person name="Schmutz J."/>
            <person name="Cannon S."/>
            <person name="Schlueter J."/>
            <person name="Ma J."/>
            <person name="Mitros T."/>
            <person name="Nelson W."/>
            <person name="Hyten D."/>
            <person name="Song Q."/>
            <person name="Thelen J."/>
            <person name="Cheng J."/>
            <person name="Xu D."/>
            <person name="Hellsten U."/>
            <person name="May G."/>
            <person name="Yu Y."/>
            <person name="Sakurai T."/>
            <person name="Umezawa T."/>
            <person name="Bhattacharyya M."/>
            <person name="Sandhu D."/>
            <person name="Valliyodan B."/>
            <person name="Lindquist E."/>
            <person name="Peto M."/>
            <person name="Grant D."/>
            <person name="Shu S."/>
            <person name="Goodstein D."/>
            <person name="Barry K."/>
            <person name="Futrell-Griggs M."/>
            <person name="Abernathy B."/>
            <person name="Du J."/>
            <person name="Tian Z."/>
            <person name="Zhu L."/>
            <person name="Gill N."/>
            <person name="Joshi T."/>
            <person name="Libault M."/>
            <person name="Sethuraman A."/>
            <person name="Zhang X."/>
            <person name="Shinozaki K."/>
            <person name="Nguyen H."/>
            <person name="Wing R."/>
            <person name="Cregan P."/>
            <person name="Specht J."/>
            <person name="Grimwood J."/>
            <person name="Rokhsar D."/>
            <person name="Stacey G."/>
            <person name="Shoemaker R."/>
            <person name="Jackson S."/>
        </authorList>
    </citation>
    <scope>NUCLEOTIDE SEQUENCE</scope>
    <source>
        <tissue evidence="3">Callus</tissue>
    </source>
</reference>
<dbReference type="InterPro" id="IPR025558">
    <property type="entry name" value="DUF4283"/>
</dbReference>
<reference evidence="4" key="2">
    <citation type="submission" date="2018-02" db="UniProtKB">
        <authorList>
            <consortium name="EnsemblPlants"/>
        </authorList>
    </citation>
    <scope>IDENTIFICATION</scope>
    <source>
        <strain evidence="4">Williams 82</strain>
    </source>
</reference>
<accession>A0A0R0K7B5</accession>
<feature type="domain" description="DUF4283" evidence="2">
    <location>
        <begin position="70"/>
        <end position="145"/>
    </location>
</feature>
<dbReference type="Proteomes" id="UP000008827">
    <property type="component" value="Chromosome 4"/>
</dbReference>